<gene>
    <name evidence="2" type="ORF">PGQ11_005872</name>
</gene>
<comment type="caution">
    <text evidence="2">The sequence shown here is derived from an EMBL/GenBank/DDBJ whole genome shotgun (WGS) entry which is preliminary data.</text>
</comment>
<reference evidence="2 3" key="1">
    <citation type="journal article" date="2024" name="IMA Fungus">
        <title>Apiospora arundinis, a panoply of carbohydrate-active enzymes and secondary metabolites.</title>
        <authorList>
            <person name="Sorensen T."/>
            <person name="Petersen C."/>
            <person name="Muurmann A.T."/>
            <person name="Christiansen J.V."/>
            <person name="Brundto M.L."/>
            <person name="Overgaard C.K."/>
            <person name="Boysen A.T."/>
            <person name="Wollenberg R.D."/>
            <person name="Larsen T.O."/>
            <person name="Sorensen J.L."/>
            <person name="Nielsen K.L."/>
            <person name="Sondergaard T.E."/>
        </authorList>
    </citation>
    <scope>NUCLEOTIDE SEQUENCE [LARGE SCALE GENOMIC DNA]</scope>
    <source>
        <strain evidence="2 3">AAU 773</strain>
    </source>
</reference>
<name>A0ABR2IRS0_9PEZI</name>
<accession>A0ABR2IRS0</accession>
<proteinExistence type="predicted"/>
<feature type="signal peptide" evidence="1">
    <location>
        <begin position="1"/>
        <end position="22"/>
    </location>
</feature>
<evidence type="ECO:0000256" key="1">
    <source>
        <dbReference type="SAM" id="SignalP"/>
    </source>
</evidence>
<keyword evidence="1" id="KW-0732">Signal</keyword>
<feature type="chain" id="PRO_5046539604" evidence="1">
    <location>
        <begin position="23"/>
        <end position="490"/>
    </location>
</feature>
<evidence type="ECO:0000313" key="2">
    <source>
        <dbReference type="EMBL" id="KAK8867294.1"/>
    </source>
</evidence>
<evidence type="ECO:0000313" key="3">
    <source>
        <dbReference type="Proteomes" id="UP001390339"/>
    </source>
</evidence>
<sequence length="490" mass="53049">MMLPLAIWLLSLACSQIHGAWAISPSRTTPFVPINAINPTVSGEIGINPIDILPPTSVVAPIGTDTQYLTEIVTDNLTVTKWIAATTDFGTATINITTNGQVQETTIPQGFQVTNNSAGVVEIAFSPYIKTFLDDILPKLPPCNPLLLRAEASTSTANAQTERRPRLLQPRIDPAAACARTRAGRFSQLAAEDEAFVQQLNDLHGQVVRVTGNDAAALAESGEAMAFGLEEGAIAEVVEVEMALSSEIVALMATAGLAILFDILASAAFAYGIYMIAEGLWKLFAHPEPKPIFTPTRTYEVTQAPSSVTTPSLCPTSPVPCIGNRCQGSADTTCSNEWKDCPCDVTGISIGDPGFWGGSTMAWAGMLAWWHTPRPNRAVCLSNLEGDELTMEDDPWNAMFSEFCDAVGARDPKDIEDSWSYCASFDGQRSIQFEFEYNGTNPGDCKIQCHDAYDELQSQCNYNSHTKYREGYTENSCGAAFYTVLDDQCM</sequence>
<organism evidence="2 3">
    <name type="scientific">Apiospora arundinis</name>
    <dbReference type="NCBI Taxonomy" id="335852"/>
    <lineage>
        <taxon>Eukaryota</taxon>
        <taxon>Fungi</taxon>
        <taxon>Dikarya</taxon>
        <taxon>Ascomycota</taxon>
        <taxon>Pezizomycotina</taxon>
        <taxon>Sordariomycetes</taxon>
        <taxon>Xylariomycetidae</taxon>
        <taxon>Amphisphaeriales</taxon>
        <taxon>Apiosporaceae</taxon>
        <taxon>Apiospora</taxon>
    </lineage>
</organism>
<keyword evidence="3" id="KW-1185">Reference proteome</keyword>
<dbReference type="EMBL" id="JAPCWZ010000004">
    <property type="protein sequence ID" value="KAK8867294.1"/>
    <property type="molecule type" value="Genomic_DNA"/>
</dbReference>
<dbReference type="Proteomes" id="UP001390339">
    <property type="component" value="Unassembled WGS sequence"/>
</dbReference>
<protein>
    <submittedName>
        <fullName evidence="2">Uncharacterized protein</fullName>
    </submittedName>
</protein>